<gene>
    <name evidence="5" type="ORF">F9B85_03295</name>
</gene>
<keyword evidence="1" id="KW-0813">Transport</keyword>
<organism evidence="5 6">
    <name type="scientific">Heliorestis acidaminivorans</name>
    <dbReference type="NCBI Taxonomy" id="553427"/>
    <lineage>
        <taxon>Bacteria</taxon>
        <taxon>Bacillati</taxon>
        <taxon>Bacillota</taxon>
        <taxon>Clostridia</taxon>
        <taxon>Eubacteriales</taxon>
        <taxon>Heliobacteriaceae</taxon>
        <taxon>Heliorestis</taxon>
    </lineage>
</organism>
<evidence type="ECO:0000313" key="6">
    <source>
        <dbReference type="Proteomes" id="UP000468766"/>
    </source>
</evidence>
<dbReference type="PROSITE" id="PS50893">
    <property type="entry name" value="ABC_TRANSPORTER_2"/>
    <property type="match status" value="1"/>
</dbReference>
<dbReference type="Proteomes" id="UP000468766">
    <property type="component" value="Unassembled WGS sequence"/>
</dbReference>
<dbReference type="RefSeq" id="WP_151618541.1">
    <property type="nucleotide sequence ID" value="NZ_WBXO01000002.1"/>
</dbReference>
<dbReference type="CDD" id="cd03255">
    <property type="entry name" value="ABC_MJ0796_LolCDE_FtsE"/>
    <property type="match status" value="1"/>
</dbReference>
<dbReference type="PANTHER" id="PTHR24220:SF86">
    <property type="entry name" value="ABC TRANSPORTER ABCH.1"/>
    <property type="match status" value="1"/>
</dbReference>
<dbReference type="GO" id="GO:0016887">
    <property type="term" value="F:ATP hydrolysis activity"/>
    <property type="evidence" value="ECO:0007669"/>
    <property type="project" value="InterPro"/>
</dbReference>
<dbReference type="InterPro" id="IPR015854">
    <property type="entry name" value="ABC_transpr_LolD-like"/>
</dbReference>
<dbReference type="InterPro" id="IPR003593">
    <property type="entry name" value="AAA+_ATPase"/>
</dbReference>
<protein>
    <submittedName>
        <fullName evidence="5">ABC transporter ATP-binding protein</fullName>
    </submittedName>
</protein>
<dbReference type="SUPFAM" id="SSF52540">
    <property type="entry name" value="P-loop containing nucleoside triphosphate hydrolases"/>
    <property type="match status" value="1"/>
</dbReference>
<dbReference type="GO" id="GO:0005524">
    <property type="term" value="F:ATP binding"/>
    <property type="evidence" value="ECO:0007669"/>
    <property type="project" value="UniProtKB-KW"/>
</dbReference>
<keyword evidence="2" id="KW-0547">Nucleotide-binding</keyword>
<name>A0A6I0EVP1_9FIRM</name>
<evidence type="ECO:0000256" key="3">
    <source>
        <dbReference type="ARBA" id="ARBA00022840"/>
    </source>
</evidence>
<keyword evidence="6" id="KW-1185">Reference proteome</keyword>
<dbReference type="Pfam" id="PF00005">
    <property type="entry name" value="ABC_tran"/>
    <property type="match status" value="1"/>
</dbReference>
<dbReference type="GO" id="GO:0005886">
    <property type="term" value="C:plasma membrane"/>
    <property type="evidence" value="ECO:0007669"/>
    <property type="project" value="TreeGrafter"/>
</dbReference>
<keyword evidence="3 5" id="KW-0067">ATP-binding</keyword>
<dbReference type="Gene3D" id="3.40.50.300">
    <property type="entry name" value="P-loop containing nucleotide triphosphate hydrolases"/>
    <property type="match status" value="1"/>
</dbReference>
<reference evidence="5 6" key="1">
    <citation type="submission" date="2019-10" db="EMBL/GenBank/DDBJ databases">
        <title>Whole-genome sequence of the extremophile Heliorestis acidaminivorans DSM 24790.</title>
        <authorList>
            <person name="Kyndt J.A."/>
            <person name="Meyer T.E."/>
        </authorList>
    </citation>
    <scope>NUCLEOTIDE SEQUENCE [LARGE SCALE GENOMIC DNA]</scope>
    <source>
        <strain evidence="5 6">DSM 24790</strain>
    </source>
</reference>
<dbReference type="GO" id="GO:0098796">
    <property type="term" value="C:membrane protein complex"/>
    <property type="evidence" value="ECO:0007669"/>
    <property type="project" value="UniProtKB-ARBA"/>
</dbReference>
<feature type="domain" description="ABC transporter" evidence="4">
    <location>
        <begin position="4"/>
        <end position="233"/>
    </location>
</feature>
<dbReference type="InterPro" id="IPR027417">
    <property type="entry name" value="P-loop_NTPase"/>
</dbReference>
<dbReference type="GO" id="GO:0022857">
    <property type="term" value="F:transmembrane transporter activity"/>
    <property type="evidence" value="ECO:0007669"/>
    <property type="project" value="UniProtKB-ARBA"/>
</dbReference>
<dbReference type="AlphaFoldDB" id="A0A6I0EVP1"/>
<accession>A0A6I0EVP1</accession>
<dbReference type="PANTHER" id="PTHR24220">
    <property type="entry name" value="IMPORT ATP-BINDING PROTEIN"/>
    <property type="match status" value="1"/>
</dbReference>
<proteinExistence type="predicted"/>
<dbReference type="FunFam" id="3.40.50.300:FF:000032">
    <property type="entry name" value="Export ABC transporter ATP-binding protein"/>
    <property type="match status" value="1"/>
</dbReference>
<evidence type="ECO:0000259" key="4">
    <source>
        <dbReference type="PROSITE" id="PS50893"/>
    </source>
</evidence>
<dbReference type="EMBL" id="WBXO01000002">
    <property type="protein sequence ID" value="KAB2953659.1"/>
    <property type="molecule type" value="Genomic_DNA"/>
</dbReference>
<dbReference type="InterPro" id="IPR017911">
    <property type="entry name" value="MacB-like_ATP-bd"/>
</dbReference>
<evidence type="ECO:0000256" key="2">
    <source>
        <dbReference type="ARBA" id="ARBA00022741"/>
    </source>
</evidence>
<evidence type="ECO:0000313" key="5">
    <source>
        <dbReference type="EMBL" id="KAB2953659.1"/>
    </source>
</evidence>
<evidence type="ECO:0000256" key="1">
    <source>
        <dbReference type="ARBA" id="ARBA00022448"/>
    </source>
</evidence>
<dbReference type="OrthoDB" id="9802264at2"/>
<comment type="caution">
    <text evidence="5">The sequence shown here is derived from an EMBL/GenBank/DDBJ whole genome shotgun (WGS) entry which is preliminary data.</text>
</comment>
<sequence>MSLIIAKDICHVYDSGERAYEALKKVNMSISEGEFVALVGPSGSGKSTLLSILGVLTKASSGIVQIDGIDVTNLGEEERARFRREYVGFVFQQFHLMPYLTALENVMLPLVMTSISKKEQKEKARLALAKVGLEEKGHRLPAQLSGGEQERVAIARAIVNEPPLLLADEPTGALDVANGNRVMALLTDLNKQGHTIVMVTHNPAYEPLAHRVIRLQDGAIVEGSGSLTRPGEVS</sequence>
<dbReference type="InterPro" id="IPR003439">
    <property type="entry name" value="ABC_transporter-like_ATP-bd"/>
</dbReference>
<dbReference type="SMART" id="SM00382">
    <property type="entry name" value="AAA"/>
    <property type="match status" value="1"/>
</dbReference>